<evidence type="ECO:0000313" key="1">
    <source>
        <dbReference type="EMBL" id="AGS53992.1"/>
    </source>
</evidence>
<reference evidence="1" key="1">
    <citation type="submission" date="2012-03" db="EMBL/GenBank/DDBJ databases">
        <title>Functional metagenomics reveals considerable lignocellulase gene clusters in the gut microbiome of a wood-feeding higher termite.</title>
        <authorList>
            <person name="Liu N."/>
        </authorList>
    </citation>
    <scope>NUCLEOTIDE SEQUENCE</scope>
</reference>
<organism evidence="1">
    <name type="scientific">uncultured bacterium contig00088</name>
    <dbReference type="NCBI Taxonomy" id="1181561"/>
    <lineage>
        <taxon>Bacteria</taxon>
        <taxon>environmental samples</taxon>
    </lineage>
</organism>
<sequence>MRKYLTILLAVCLSVQFTGCRGKEGQPETARTGGEITDVSGHQAVQPEETAVLTAAAPPRSEVITVGRVTGDITGDYHFVADDRTDVRIIFSATENVEYFAYIEITHAEDAGGNIALLAGDAIAVFDNLTPGTPVVVAADPGSGIPTRGITFRHEGSVRYFYLSESGFDGSLSLSGFTPGN</sequence>
<protein>
    <submittedName>
        <fullName evidence="1">Uncharacterized protein</fullName>
    </submittedName>
</protein>
<accession>A0A806K202</accession>
<proteinExistence type="predicted"/>
<name>A0A806K202_9BACT</name>
<dbReference type="AlphaFoldDB" id="A0A806K202"/>
<dbReference type="EMBL" id="JQ844268">
    <property type="protein sequence ID" value="AGS53992.1"/>
    <property type="molecule type" value="Genomic_DNA"/>
</dbReference>